<keyword evidence="3" id="KW-1185">Reference proteome</keyword>
<dbReference type="InterPro" id="IPR011604">
    <property type="entry name" value="PDDEXK-like_dom_sf"/>
</dbReference>
<dbReference type="InterPro" id="IPR019080">
    <property type="entry name" value="YqaJ_viral_recombinase"/>
</dbReference>
<evidence type="ECO:0000259" key="1">
    <source>
        <dbReference type="Pfam" id="PF09588"/>
    </source>
</evidence>
<comment type="caution">
    <text evidence="2">The sequence shown here is derived from an EMBL/GenBank/DDBJ whole genome shotgun (WGS) entry which is preliminary data.</text>
</comment>
<dbReference type="InterPro" id="IPR011335">
    <property type="entry name" value="Restrct_endonuc-II-like"/>
</dbReference>
<dbReference type="Pfam" id="PF09588">
    <property type="entry name" value="YqaJ"/>
    <property type="match status" value="1"/>
</dbReference>
<proteinExistence type="predicted"/>
<protein>
    <submittedName>
        <fullName evidence="2">Phage-related endonuclease</fullName>
    </submittedName>
</protein>
<accession>A0ABX5KCI7</accession>
<evidence type="ECO:0000313" key="2">
    <source>
        <dbReference type="EMBL" id="PVX61280.1"/>
    </source>
</evidence>
<dbReference type="GO" id="GO:0004519">
    <property type="term" value="F:endonuclease activity"/>
    <property type="evidence" value="ECO:0007669"/>
    <property type="project" value="UniProtKB-KW"/>
</dbReference>
<dbReference type="Gene3D" id="3.90.320.10">
    <property type="match status" value="1"/>
</dbReference>
<keyword evidence="2" id="KW-0540">Nuclease</keyword>
<keyword evidence="2" id="KW-0378">Hydrolase</keyword>
<name>A0ABX5KCI7_9BURK</name>
<evidence type="ECO:0000313" key="3">
    <source>
        <dbReference type="Proteomes" id="UP000245712"/>
    </source>
</evidence>
<dbReference type="Proteomes" id="UP000245712">
    <property type="component" value="Unassembled WGS sequence"/>
</dbReference>
<dbReference type="EMBL" id="QEOB01000042">
    <property type="protein sequence ID" value="PVX61280.1"/>
    <property type="molecule type" value="Genomic_DNA"/>
</dbReference>
<organism evidence="2 3">
    <name type="scientific">Paraburkholderia unamae</name>
    <dbReference type="NCBI Taxonomy" id="219649"/>
    <lineage>
        <taxon>Bacteria</taxon>
        <taxon>Pseudomonadati</taxon>
        <taxon>Pseudomonadota</taxon>
        <taxon>Betaproteobacteria</taxon>
        <taxon>Burkholderiales</taxon>
        <taxon>Burkholderiaceae</taxon>
        <taxon>Paraburkholderia</taxon>
    </lineage>
</organism>
<dbReference type="SUPFAM" id="SSF52980">
    <property type="entry name" value="Restriction endonuclease-like"/>
    <property type="match status" value="1"/>
</dbReference>
<gene>
    <name evidence="2" type="ORF">C7402_14273</name>
</gene>
<sequence length="555" mass="61123">MTERVIHNLAQGSDEWAQFRLTRFGASEAAAMLGISTKVKRTELLHMKHTGTPKEFSDWVQKNILDYGHEVEALARPLVEELIGDDLYPVTCSLGQLSASCDGLTMSEEIAFEHKQWNTSLADSVRAGVLPEEYWPQCQQIMLVTGAKKVIFVVSDGTFDNFERVEIEPDEAWFERLRTGWEQFSKDLASYEPRDIPVPPKAEAIMALPALAVQIRGEVITSNLPAFRSAAETFIASIKTELKTDEDFVQAAATVNFCDDAEKRLAAALDGAIAQMSTVDEVKRTVEHLIEQFRTKRLALDKLVEKRKKEIKESAVEERRQKYFDHVDALNNALGDVSIVVPTPDFVSAIKGLKTIASLYDKLDTALANGKIVADTAARDLRTKLDWYEPHAEAHGFLFRDLQTLIQKPSEDFQLAVTSRIAEHKRQEDEKEAKRKIDEAAAQATAPGNDGGAAIPISSSTAPVVAAADTGKSAAAPWFAPARTVPTSSPTLRLGQINERLAPIALTAEGLATLGFKHAATDKAAKLYHEEAFPQICAALIRHIETAVQDLEHAA</sequence>
<feature type="domain" description="YqaJ viral recombinase" evidence="1">
    <location>
        <begin position="15"/>
        <end position="147"/>
    </location>
</feature>
<keyword evidence="2" id="KW-0255">Endonuclease</keyword>
<reference evidence="2 3" key="1">
    <citation type="submission" date="2018-05" db="EMBL/GenBank/DDBJ databases">
        <title>Genomic Encyclopedia of Type Strains, Phase IV (KMG-V): Genome sequencing to study the core and pangenomes of soil and plant-associated prokaryotes.</title>
        <authorList>
            <person name="Whitman W."/>
        </authorList>
    </citation>
    <scope>NUCLEOTIDE SEQUENCE [LARGE SCALE GENOMIC DNA]</scope>
    <source>
        <strain evidence="2 3">SCZa-39</strain>
    </source>
</reference>
<dbReference type="RefSeq" id="WP_116615003.1">
    <property type="nucleotide sequence ID" value="NZ_QEOB01000042.1"/>
</dbReference>